<evidence type="ECO:0000313" key="2">
    <source>
        <dbReference type="Proteomes" id="UP001154420"/>
    </source>
</evidence>
<reference evidence="1" key="1">
    <citation type="submission" date="2018-09" db="EMBL/GenBank/DDBJ databases">
        <title>Murine metabolic-syndrome-specific gut microbial biobank.</title>
        <authorList>
            <person name="Liu C."/>
        </authorList>
    </citation>
    <scope>NUCLEOTIDE SEQUENCE</scope>
    <source>
        <strain evidence="1">D42-62</strain>
    </source>
</reference>
<proteinExistence type="predicted"/>
<protein>
    <submittedName>
        <fullName evidence="1">Uncharacterized protein</fullName>
    </submittedName>
</protein>
<organism evidence="1 2">
    <name type="scientific">Parablautia muri</name>
    <dbReference type="NCBI Taxonomy" id="2320879"/>
    <lineage>
        <taxon>Bacteria</taxon>
        <taxon>Bacillati</taxon>
        <taxon>Bacillota</taxon>
        <taxon>Clostridia</taxon>
        <taxon>Lachnospirales</taxon>
        <taxon>Lachnospiraceae</taxon>
        <taxon>Parablautia</taxon>
    </lineage>
</organism>
<dbReference type="AlphaFoldDB" id="A0A9X5BGZ2"/>
<name>A0A9X5BGZ2_9FIRM</name>
<comment type="caution">
    <text evidence="1">The sequence shown here is derived from an EMBL/GenBank/DDBJ whole genome shotgun (WGS) entry which is preliminary data.</text>
</comment>
<accession>A0A9X5BGZ2</accession>
<dbReference type="EMBL" id="QZDT01000020">
    <property type="protein sequence ID" value="NBJ93467.1"/>
    <property type="molecule type" value="Genomic_DNA"/>
</dbReference>
<sequence>MEKYLYVQGFCKEIHYTGLYPVAYRKGEQDNLYKKTHMSCACLDGACGSKETCDLLKDAPEVIDPEKEWRLRERMKGTKE</sequence>
<dbReference type="Proteomes" id="UP001154420">
    <property type="component" value="Unassembled WGS sequence"/>
</dbReference>
<keyword evidence="2" id="KW-1185">Reference proteome</keyword>
<evidence type="ECO:0000313" key="1">
    <source>
        <dbReference type="EMBL" id="NBJ93467.1"/>
    </source>
</evidence>
<dbReference type="RefSeq" id="WP_160560543.1">
    <property type="nucleotide sequence ID" value="NZ_QZDT01000020.1"/>
</dbReference>
<dbReference type="OrthoDB" id="1823305at2"/>
<gene>
    <name evidence="1" type="ORF">D5281_12905</name>
</gene>